<comment type="caution">
    <text evidence="4">The sequence shown here is derived from an EMBL/GenBank/DDBJ whole genome shotgun (WGS) entry which is preliminary data.</text>
</comment>
<dbReference type="SUPFAM" id="SSF56634">
    <property type="entry name" value="Heme-dependent catalase-like"/>
    <property type="match status" value="1"/>
</dbReference>
<dbReference type="Gene3D" id="2.40.180.10">
    <property type="entry name" value="Catalase core domain"/>
    <property type="match status" value="1"/>
</dbReference>
<dbReference type="InterPro" id="IPR036226">
    <property type="entry name" value="LipOase_C_sf"/>
</dbReference>
<dbReference type="GO" id="GO:0034440">
    <property type="term" value="P:lipid oxidation"/>
    <property type="evidence" value="ECO:0007669"/>
    <property type="project" value="InterPro"/>
</dbReference>
<dbReference type="Proteomes" id="UP000632766">
    <property type="component" value="Unassembled WGS sequence"/>
</dbReference>
<dbReference type="InterPro" id="IPR013819">
    <property type="entry name" value="LipOase_C"/>
</dbReference>
<dbReference type="EMBL" id="JAECZC010000001">
    <property type="protein sequence ID" value="MBH8560701.1"/>
    <property type="molecule type" value="Genomic_DNA"/>
</dbReference>
<keyword evidence="2" id="KW-0560">Oxidoreductase</keyword>
<evidence type="ECO:0000259" key="3">
    <source>
        <dbReference type="PROSITE" id="PS51393"/>
    </source>
</evidence>
<dbReference type="PROSITE" id="PS51393">
    <property type="entry name" value="LIPOXYGENASE_3"/>
    <property type="match status" value="1"/>
</dbReference>
<evidence type="ECO:0000313" key="5">
    <source>
        <dbReference type="Proteomes" id="UP000632766"/>
    </source>
</evidence>
<dbReference type="InterPro" id="IPR000907">
    <property type="entry name" value="LipOase"/>
</dbReference>
<keyword evidence="1" id="KW-0479">Metal-binding</keyword>
<evidence type="ECO:0000256" key="1">
    <source>
        <dbReference type="ARBA" id="ARBA00022723"/>
    </source>
</evidence>
<dbReference type="AlphaFoldDB" id="A0A8J7L778"/>
<dbReference type="RefSeq" id="WP_198122760.1">
    <property type="nucleotide sequence ID" value="NZ_JAECZC010000001.1"/>
</dbReference>
<dbReference type="InterPro" id="IPR020835">
    <property type="entry name" value="Catalase_sf"/>
</dbReference>
<accession>A0A8J7L778</accession>
<protein>
    <recommendedName>
        <fullName evidence="3">Lipoxygenase domain-containing protein</fullName>
    </recommendedName>
</protein>
<gene>
    <name evidence="4" type="ORF">I8748_00500</name>
</gene>
<proteinExistence type="predicted"/>
<evidence type="ECO:0000256" key="2">
    <source>
        <dbReference type="ARBA" id="ARBA00023002"/>
    </source>
</evidence>
<organism evidence="4 5">
    <name type="scientific">Amazonocrinis nigriterrae CENA67</name>
    <dbReference type="NCBI Taxonomy" id="2794033"/>
    <lineage>
        <taxon>Bacteria</taxon>
        <taxon>Bacillati</taxon>
        <taxon>Cyanobacteriota</taxon>
        <taxon>Cyanophyceae</taxon>
        <taxon>Nostocales</taxon>
        <taxon>Nostocaceae</taxon>
        <taxon>Amazonocrinis</taxon>
        <taxon>Amazonocrinis nigriterrae</taxon>
    </lineage>
</organism>
<dbReference type="PANTHER" id="PTHR11771">
    <property type="entry name" value="LIPOXYGENASE"/>
    <property type="match status" value="1"/>
</dbReference>
<feature type="domain" description="Lipoxygenase" evidence="3">
    <location>
        <begin position="539"/>
        <end position="744"/>
    </location>
</feature>
<dbReference type="GO" id="GO:0016702">
    <property type="term" value="F:oxidoreductase activity, acting on single donors with incorporation of molecular oxygen, incorporation of two atoms of oxygen"/>
    <property type="evidence" value="ECO:0007669"/>
    <property type="project" value="InterPro"/>
</dbReference>
<dbReference type="SUPFAM" id="SSF48484">
    <property type="entry name" value="Lipoxigenase"/>
    <property type="match status" value="1"/>
</dbReference>
<dbReference type="GO" id="GO:0020037">
    <property type="term" value="F:heme binding"/>
    <property type="evidence" value="ECO:0007669"/>
    <property type="project" value="InterPro"/>
</dbReference>
<evidence type="ECO:0000313" key="4">
    <source>
        <dbReference type="EMBL" id="MBH8560701.1"/>
    </source>
</evidence>
<keyword evidence="5" id="KW-1185">Reference proteome</keyword>
<dbReference type="Gene3D" id="1.20.245.10">
    <property type="entry name" value="Lipoxygenase-1, Domain 5"/>
    <property type="match status" value="1"/>
</dbReference>
<sequence length="822" mass="93793">MANEIQNPVDHLIGDPRVRDIEPKFSKIISDIARVFGQMAQLKGRRATHSFGTVAKGVLEVVKQPDIPPHRLLEAGKKFPVLLRHANIKGFRDDAILDGRGATLRILNGPADAPITALDLHTPILDVLMSTGRCFILPDAASFSRWVASSLQDRGKLLVEFPKITPIFAEIIRNPDSYTKLHYYSETTYLFVGLDGQQYYLRYRLINSDRSADTGFINSADLRLPLDYLPRLENDTRPETYLQNDYQQRVKNGGVKYILQFQLRAVSDNQAANEEAKDCTIPWDETQYPCKDVAVISLTEIVPSELAEPLEFNPYHAPADLSLILAHSINETASLNHLRSVVYQISANMRKFQQPSAELVDWGIKGNQPDPKQVYTYYGQIGQDIPRYDFRRPLPDRVKPKPRYIANFGLHLFPARPFGTIPMLGIVGVAETMQALGQTPPQWMPANLTRTRPDKYEDQFFVERRLNGFNPGKFNQVHTFEAWQYTIRYDCRKYKVEEAGILPAEIEARFKFEDHNLHLHSIKFILNGKTETHKPGDADWEWSKRLFRTAEFVFQEIQSHLGRTHMNLDQYAMAYYRNVVNNPIRLLLEPHFDGLLNINSLGAALILGDTGFIPEASSLSPQEVDIVLKDEISRLSYRNWSPHIQALKDEVQNNHFDRAALSVWEAIEEYVSEFFQQQEAGIKAYWSEIEGMSGDLVSHSVLGQKSQSLAIANINDLKQLCIYVIYLSSFFHSWVNNKQYDDGGDPAYASIGLWDGHHPQYNPITVAEKHAKQVTLLWTLSSVRYNPVMEVGPSALKDRLWKRRKLIQPGIPVESIMMSTNI</sequence>
<dbReference type="GO" id="GO:0046872">
    <property type="term" value="F:metal ion binding"/>
    <property type="evidence" value="ECO:0007669"/>
    <property type="project" value="UniProtKB-KW"/>
</dbReference>
<dbReference type="Pfam" id="PF00305">
    <property type="entry name" value="Lipoxygenase"/>
    <property type="match status" value="1"/>
</dbReference>
<reference evidence="4 5" key="1">
    <citation type="journal article" date="2021" name="Int. J. Syst. Evol. Microbiol.">
        <title>Amazonocrinis nigriterrae gen. nov., sp. nov., Atlanticothrix silvestris gen. nov., sp. nov. and Dendronalium phyllosphericum gen. nov., sp. nov., nostocacean cyanobacteria from Brazilian environments.</title>
        <authorList>
            <person name="Alvarenga D.O."/>
            <person name="Andreote A.P.D."/>
            <person name="Branco L.H.Z."/>
            <person name="Delbaje E."/>
            <person name="Cruz R.B."/>
            <person name="Varani A.M."/>
            <person name="Fiore M.F."/>
        </authorList>
    </citation>
    <scope>NUCLEOTIDE SEQUENCE [LARGE SCALE GENOMIC DNA]</scope>
    <source>
        <strain evidence="4 5">CENA67</strain>
    </source>
</reference>
<name>A0A8J7L778_9NOST</name>